<evidence type="ECO:0000313" key="4">
    <source>
        <dbReference type="Proteomes" id="UP000823941"/>
    </source>
</evidence>
<feature type="domain" description="Transposable element P transposase-like GTP-binding insertion" evidence="1">
    <location>
        <begin position="1"/>
        <end position="60"/>
    </location>
</feature>
<organism evidence="3 4">
    <name type="scientific">Plutella xylostella</name>
    <name type="common">Diamondback moth</name>
    <name type="synonym">Plutella maculipennis</name>
    <dbReference type="NCBI Taxonomy" id="51655"/>
    <lineage>
        <taxon>Eukaryota</taxon>
        <taxon>Metazoa</taxon>
        <taxon>Ecdysozoa</taxon>
        <taxon>Arthropoda</taxon>
        <taxon>Hexapoda</taxon>
        <taxon>Insecta</taxon>
        <taxon>Pterygota</taxon>
        <taxon>Neoptera</taxon>
        <taxon>Endopterygota</taxon>
        <taxon>Lepidoptera</taxon>
        <taxon>Glossata</taxon>
        <taxon>Ditrysia</taxon>
        <taxon>Yponomeutoidea</taxon>
        <taxon>Plutellidae</taxon>
        <taxon>Plutella</taxon>
    </lineage>
</organism>
<accession>A0ABQ7PQ83</accession>
<dbReference type="Pfam" id="PF21789">
    <property type="entry name" value="TNP-like_RNaseH_C"/>
    <property type="match status" value="1"/>
</dbReference>
<feature type="domain" description="Transposable element P transposase-like RNase H C-terminal" evidence="2">
    <location>
        <begin position="131"/>
        <end position="162"/>
    </location>
</feature>
<evidence type="ECO:0000259" key="1">
    <source>
        <dbReference type="Pfam" id="PF21788"/>
    </source>
</evidence>
<name>A0ABQ7PQ83_PLUXY</name>
<dbReference type="PANTHER" id="PTHR48455">
    <property type="entry name" value="TRANSPOSABLE ELEMENT P TRANSPOSASE-LIKE PROTEIN"/>
    <property type="match status" value="1"/>
</dbReference>
<evidence type="ECO:0000259" key="2">
    <source>
        <dbReference type="Pfam" id="PF21789"/>
    </source>
</evidence>
<dbReference type="Proteomes" id="UP000823941">
    <property type="component" value="Chromosome 31"/>
</dbReference>
<dbReference type="Pfam" id="PF21788">
    <property type="entry name" value="TNP-like_GBD"/>
    <property type="match status" value="1"/>
</dbReference>
<dbReference type="InterPro" id="IPR048367">
    <property type="entry name" value="TNP-like_RNaseH_C"/>
</dbReference>
<comment type="caution">
    <text evidence="3">The sequence shown here is derived from an EMBL/GenBank/DDBJ whole genome shotgun (WGS) entry which is preliminary data.</text>
</comment>
<dbReference type="InterPro" id="IPR048366">
    <property type="entry name" value="TNP-like_GBD"/>
</dbReference>
<sequence>MRVKYAVQIFSHTVSAALSTYIDLGKLPEEARSTANFMESINNLFDVLNSSRVKVKNKFKTAFKLTDVQEKVLVDAQNMFATIKAINKRTGKDNTKHMKSFVNFQISIQAIKMLFRDLKEIGFKYIFTRRLNQDVLENFFGSIRQQGGCCIEPTPIQFRRAFSKLFFCNMLKNSPDANCELDICQILLKAEDMMKLRVTSEKNNEKLCRSAVYLEGETDYREVDLPEENALTYVSGYLMFKCINKHKCVNLSEVLKTVPELGETNLFTRYKAFNKNSSFYGSLIMPPKEFIDYIQNLESSFTQNFEKCIQKNPGKQLTNLFGTITAQVPCSCFPTEYLLKLFTRLRIYATLKFNNRHFKDSKKEIKKYVKVRHL</sequence>
<protein>
    <recommendedName>
        <fullName evidence="5">Transposable element P transposase</fullName>
    </recommendedName>
</protein>
<evidence type="ECO:0000313" key="3">
    <source>
        <dbReference type="EMBL" id="KAG7295139.1"/>
    </source>
</evidence>
<proteinExistence type="predicted"/>
<evidence type="ECO:0008006" key="5">
    <source>
        <dbReference type="Google" id="ProtNLM"/>
    </source>
</evidence>
<keyword evidence="4" id="KW-1185">Reference proteome</keyword>
<reference evidence="3 4" key="1">
    <citation type="submission" date="2021-06" db="EMBL/GenBank/DDBJ databases">
        <title>A haploid diamondback moth (Plutella xylostella L.) genome assembly resolves 31 chromosomes and identifies a diamide resistance mutation.</title>
        <authorList>
            <person name="Ward C.M."/>
            <person name="Perry K.D."/>
            <person name="Baker G."/>
            <person name="Powis K."/>
            <person name="Heckel D.G."/>
            <person name="Baxter S.W."/>
        </authorList>
    </citation>
    <scope>NUCLEOTIDE SEQUENCE [LARGE SCALE GENOMIC DNA]</scope>
    <source>
        <strain evidence="3 4">LV</strain>
        <tissue evidence="3">Single pupa</tissue>
    </source>
</reference>
<dbReference type="PANTHER" id="PTHR48455:SF1">
    <property type="entry name" value="TRANSPOSABLE ELEMENT P TRANSPOSASE-LIKE PROTEIN"/>
    <property type="match status" value="1"/>
</dbReference>
<dbReference type="EMBL" id="JAHIBW010000031">
    <property type="protein sequence ID" value="KAG7295139.1"/>
    <property type="molecule type" value="Genomic_DNA"/>
</dbReference>
<gene>
    <name evidence="3" type="ORF">JYU34_022094</name>
</gene>